<comment type="caution">
    <text evidence="1">The sequence shown here is derived from an EMBL/GenBank/DDBJ whole genome shotgun (WGS) entry which is preliminary data.</text>
</comment>
<gene>
    <name evidence="1" type="ORF">M9R32_07660</name>
</gene>
<name>A0A9X3LFF6_9BACL</name>
<dbReference type="Proteomes" id="UP001152173">
    <property type="component" value="Unassembled WGS sequence"/>
</dbReference>
<dbReference type="EMBL" id="JAMKBJ010000005">
    <property type="protein sequence ID" value="MCZ8537050.1"/>
    <property type="molecule type" value="Genomic_DNA"/>
</dbReference>
<dbReference type="Pfam" id="PF08970">
    <property type="entry name" value="Sda"/>
    <property type="match status" value="1"/>
</dbReference>
<dbReference type="InterPro" id="IPR036916">
    <property type="entry name" value="Sda_sf"/>
</dbReference>
<evidence type="ECO:0000313" key="2">
    <source>
        <dbReference type="Proteomes" id="UP001152173"/>
    </source>
</evidence>
<dbReference type="Gene3D" id="1.10.287.1100">
    <property type="entry name" value="Sporulation inhibitor A"/>
    <property type="match status" value="1"/>
</dbReference>
<protein>
    <submittedName>
        <fullName evidence="1">Sporulation histidine kinase inhibitor Sda</fullName>
    </submittedName>
</protein>
<proteinExistence type="predicted"/>
<dbReference type="InterPro" id="IPR015064">
    <property type="entry name" value="Sda"/>
</dbReference>
<dbReference type="AlphaFoldDB" id="A0A9X3LFF6"/>
<sequence length="40" mass="4772">MSKLSSELLIESYVKAKELKLCPEFIYLLETEIRRRSLQL</sequence>
<dbReference type="RefSeq" id="WP_269926146.1">
    <property type="nucleotide sequence ID" value="NZ_JAMKBJ010000005.1"/>
</dbReference>
<keyword evidence="2" id="KW-1185">Reference proteome</keyword>
<evidence type="ECO:0000313" key="1">
    <source>
        <dbReference type="EMBL" id="MCZ8537050.1"/>
    </source>
</evidence>
<organism evidence="1 2">
    <name type="scientific">Paenisporosarcina quisquiliarum</name>
    <dbReference type="NCBI Taxonomy" id="365346"/>
    <lineage>
        <taxon>Bacteria</taxon>
        <taxon>Bacillati</taxon>
        <taxon>Bacillota</taxon>
        <taxon>Bacilli</taxon>
        <taxon>Bacillales</taxon>
        <taxon>Caryophanaceae</taxon>
        <taxon>Paenisporosarcina</taxon>
    </lineage>
</organism>
<reference evidence="1" key="1">
    <citation type="submission" date="2022-05" db="EMBL/GenBank/DDBJ databases">
        <authorList>
            <person name="Colautti A."/>
            <person name="Iacumin L."/>
        </authorList>
    </citation>
    <scope>NUCLEOTIDE SEQUENCE</scope>
    <source>
        <strain evidence="1">SK 55</strain>
    </source>
</reference>
<dbReference type="SUPFAM" id="SSF100985">
    <property type="entry name" value="Sporulation inhibitor Sda"/>
    <property type="match status" value="1"/>
</dbReference>
<accession>A0A9X3LFF6</accession>